<dbReference type="InterPro" id="IPR016155">
    <property type="entry name" value="Mopterin_synth/thiamin_S_b"/>
</dbReference>
<accession>A0A371AXW6</accession>
<dbReference type="EMBL" id="QRCT01000013">
    <property type="protein sequence ID" value="RDU24401.1"/>
    <property type="molecule type" value="Genomic_DNA"/>
</dbReference>
<gene>
    <name evidence="1" type="ORF">DWV06_05360</name>
</gene>
<reference evidence="1 2" key="1">
    <citation type="submission" date="2018-07" db="EMBL/GenBank/DDBJ databases">
        <title>Anaerosacharophilus polymeroproducens gen. nov. sp. nov., an anaerobic bacterium isolated from salt field.</title>
        <authorList>
            <person name="Kim W."/>
            <person name="Yang S.-H."/>
            <person name="Oh J."/>
            <person name="Lee J.-H."/>
            <person name="Kwon K.K."/>
        </authorList>
    </citation>
    <scope>NUCLEOTIDE SEQUENCE [LARGE SCALE GENOMIC DNA]</scope>
    <source>
        <strain evidence="1 2">MCWD5</strain>
    </source>
</reference>
<dbReference type="AlphaFoldDB" id="A0A371AXW6"/>
<evidence type="ECO:0008006" key="3">
    <source>
        <dbReference type="Google" id="ProtNLM"/>
    </source>
</evidence>
<evidence type="ECO:0000313" key="1">
    <source>
        <dbReference type="EMBL" id="RDU24401.1"/>
    </source>
</evidence>
<dbReference type="Gene3D" id="3.10.20.30">
    <property type="match status" value="1"/>
</dbReference>
<evidence type="ECO:0000313" key="2">
    <source>
        <dbReference type="Proteomes" id="UP000255036"/>
    </source>
</evidence>
<name>A0A371AXW6_9FIRM</name>
<dbReference type="SUPFAM" id="SSF54285">
    <property type="entry name" value="MoaD/ThiS"/>
    <property type="match status" value="1"/>
</dbReference>
<proteinExistence type="predicted"/>
<organism evidence="1 2">
    <name type="scientific">Anaerosacchariphilus polymeriproducens</name>
    <dbReference type="NCBI Taxonomy" id="1812858"/>
    <lineage>
        <taxon>Bacteria</taxon>
        <taxon>Bacillati</taxon>
        <taxon>Bacillota</taxon>
        <taxon>Clostridia</taxon>
        <taxon>Lachnospirales</taxon>
        <taxon>Lachnospiraceae</taxon>
        <taxon>Anaerosacchariphilus</taxon>
    </lineage>
</organism>
<dbReference type="RefSeq" id="WP_115481145.1">
    <property type="nucleotide sequence ID" value="NZ_QRCT01000013.1"/>
</dbReference>
<dbReference type="InterPro" id="IPR012675">
    <property type="entry name" value="Beta-grasp_dom_sf"/>
</dbReference>
<keyword evidence="2" id="KW-1185">Reference proteome</keyword>
<dbReference type="CDD" id="cd17040">
    <property type="entry name" value="Ubl_MoaD_like"/>
    <property type="match status" value="1"/>
</dbReference>
<comment type="caution">
    <text evidence="1">The sequence shown here is derived from an EMBL/GenBank/DDBJ whole genome shotgun (WGS) entry which is preliminary data.</text>
</comment>
<sequence>MKIKINYLAQVKNAAGLSEEVMTVEENCSLKQLVTEYLCKKNKELKDLFLKENGEINHSILIFVGDEQAKADDSTKQLDDGAELTIMTPIAGG</sequence>
<protein>
    <recommendedName>
        <fullName evidence="3">MoaD/ThiS family protein</fullName>
    </recommendedName>
</protein>
<dbReference type="Proteomes" id="UP000255036">
    <property type="component" value="Unassembled WGS sequence"/>
</dbReference>